<dbReference type="InterPro" id="IPR005513">
    <property type="entry name" value="LEA_1"/>
</dbReference>
<dbReference type="AlphaFoldDB" id="A0A1S3YLM0"/>
<sequence length="87" mass="9151">MQSAKVTAANVAASAQAGLEKTKAAAQETVEKLTSDRAAKKETEETKQQTVKEQHPDAANQQATEVKSNPAAVADAQTQTIQAKTTQ</sequence>
<organism evidence="3 4">
    <name type="scientific">Nicotiana tabacum</name>
    <name type="common">Common tobacco</name>
    <dbReference type="NCBI Taxonomy" id="4097"/>
    <lineage>
        <taxon>Eukaryota</taxon>
        <taxon>Viridiplantae</taxon>
        <taxon>Streptophyta</taxon>
        <taxon>Embryophyta</taxon>
        <taxon>Tracheophyta</taxon>
        <taxon>Spermatophyta</taxon>
        <taxon>Magnoliopsida</taxon>
        <taxon>eudicotyledons</taxon>
        <taxon>Gunneridae</taxon>
        <taxon>Pentapetalae</taxon>
        <taxon>asterids</taxon>
        <taxon>lamiids</taxon>
        <taxon>Solanales</taxon>
        <taxon>Solanaceae</taxon>
        <taxon>Nicotianoideae</taxon>
        <taxon>Nicotianeae</taxon>
        <taxon>Nicotiana</taxon>
    </lineage>
</organism>
<dbReference type="GeneID" id="107777457"/>
<dbReference type="GO" id="GO:0009793">
    <property type="term" value="P:embryo development ending in seed dormancy"/>
    <property type="evidence" value="ECO:0007669"/>
    <property type="project" value="InterPro"/>
</dbReference>
<feature type="region of interest" description="Disordered" evidence="2">
    <location>
        <begin position="1"/>
        <end position="87"/>
    </location>
</feature>
<feature type="compositionally biased region" description="Low complexity" evidence="2">
    <location>
        <begin position="74"/>
        <end position="87"/>
    </location>
</feature>
<dbReference type="RefSeq" id="XP_016452963.1">
    <property type="nucleotide sequence ID" value="XM_016597477.1"/>
</dbReference>
<name>A0A1S3YLM0_TOBAC</name>
<protein>
    <submittedName>
        <fullName evidence="4">11 kDa late embryogenesis abundant protein</fullName>
    </submittedName>
    <submittedName>
        <fullName evidence="4">Uncharacterized protein LOC107777457</fullName>
    </submittedName>
</protein>
<reference evidence="4" key="2">
    <citation type="submission" date="2025-08" db="UniProtKB">
        <authorList>
            <consortium name="RefSeq"/>
        </authorList>
    </citation>
    <scope>IDENTIFICATION</scope>
    <source>
        <tissue evidence="4">Leaf</tissue>
    </source>
</reference>
<dbReference type="Pfam" id="PF03760">
    <property type="entry name" value="LEA_1"/>
    <property type="match status" value="1"/>
</dbReference>
<gene>
    <name evidence="4" type="primary">LOC107777457</name>
</gene>
<keyword evidence="3" id="KW-1185">Reference proteome</keyword>
<proteinExistence type="inferred from homology"/>
<accession>A0A1S3YLM0</accession>
<dbReference type="Proteomes" id="UP000790787">
    <property type="component" value="Chromosome 6"/>
</dbReference>
<comment type="similarity">
    <text evidence="1">Belongs to the LEA type 1 family.</text>
</comment>
<evidence type="ECO:0000313" key="3">
    <source>
        <dbReference type="Proteomes" id="UP000790787"/>
    </source>
</evidence>
<reference evidence="3" key="1">
    <citation type="journal article" date="2014" name="Nat. Commun.">
        <title>The tobacco genome sequence and its comparison with those of tomato and potato.</title>
        <authorList>
            <person name="Sierro N."/>
            <person name="Battey J.N."/>
            <person name="Ouadi S."/>
            <person name="Bakaher N."/>
            <person name="Bovet L."/>
            <person name="Willig A."/>
            <person name="Goepfert S."/>
            <person name="Peitsch M.C."/>
            <person name="Ivanov N.V."/>
        </authorList>
    </citation>
    <scope>NUCLEOTIDE SEQUENCE [LARGE SCALE GENOMIC DNA]</scope>
</reference>
<evidence type="ECO:0000313" key="4">
    <source>
        <dbReference type="RefSeq" id="XP_016452963.1"/>
    </source>
</evidence>
<dbReference type="RefSeq" id="XP_016452963.1">
    <property type="nucleotide sequence ID" value="XM_016597477.2"/>
</dbReference>
<evidence type="ECO:0000256" key="1">
    <source>
        <dbReference type="ARBA" id="ARBA00010975"/>
    </source>
</evidence>
<feature type="compositionally biased region" description="Low complexity" evidence="2">
    <location>
        <begin position="1"/>
        <end position="17"/>
    </location>
</feature>
<feature type="compositionally biased region" description="Basic and acidic residues" evidence="2">
    <location>
        <begin position="29"/>
        <end position="56"/>
    </location>
</feature>
<evidence type="ECO:0000256" key="2">
    <source>
        <dbReference type="SAM" id="MobiDB-lite"/>
    </source>
</evidence>
<dbReference type="PaxDb" id="4097-A0A1S3YLM0"/>
<dbReference type="KEGG" id="nta:107777457"/>